<gene>
    <name evidence="2" type="ORF">S01H4_34241</name>
</gene>
<evidence type="ECO:0000259" key="1">
    <source>
        <dbReference type="Pfam" id="PF01425"/>
    </source>
</evidence>
<feature type="non-terminal residue" evidence="2">
    <location>
        <position position="120"/>
    </location>
</feature>
<proteinExistence type="predicted"/>
<dbReference type="PANTHER" id="PTHR11895">
    <property type="entry name" value="TRANSAMIDASE"/>
    <property type="match status" value="1"/>
</dbReference>
<dbReference type="AlphaFoldDB" id="X1BPL9"/>
<organism evidence="2">
    <name type="scientific">marine sediment metagenome</name>
    <dbReference type="NCBI Taxonomy" id="412755"/>
    <lineage>
        <taxon>unclassified sequences</taxon>
        <taxon>metagenomes</taxon>
        <taxon>ecological metagenomes</taxon>
    </lineage>
</organism>
<reference evidence="2" key="1">
    <citation type="journal article" date="2014" name="Front. Microbiol.">
        <title>High frequency of phylogenetically diverse reductive dehalogenase-homologous genes in deep subseafloor sedimentary metagenomes.</title>
        <authorList>
            <person name="Kawai M."/>
            <person name="Futagami T."/>
            <person name="Toyoda A."/>
            <person name="Takaki Y."/>
            <person name="Nishi S."/>
            <person name="Hori S."/>
            <person name="Arai W."/>
            <person name="Tsubouchi T."/>
            <person name="Morono Y."/>
            <person name="Uchiyama I."/>
            <person name="Ito T."/>
            <person name="Fujiyama A."/>
            <person name="Inagaki F."/>
            <person name="Takami H."/>
        </authorList>
    </citation>
    <scope>NUCLEOTIDE SEQUENCE</scope>
    <source>
        <strain evidence="2">Expedition CK06-06</strain>
    </source>
</reference>
<dbReference type="PANTHER" id="PTHR11895:SF151">
    <property type="entry name" value="GLUTAMYL-TRNA(GLN) AMIDOTRANSFERASE SUBUNIT A"/>
    <property type="match status" value="1"/>
</dbReference>
<dbReference type="GO" id="GO:0003824">
    <property type="term" value="F:catalytic activity"/>
    <property type="evidence" value="ECO:0007669"/>
    <property type="project" value="InterPro"/>
</dbReference>
<dbReference type="Gene3D" id="3.90.1300.10">
    <property type="entry name" value="Amidase signature (AS) domain"/>
    <property type="match status" value="1"/>
</dbReference>
<accession>X1BPL9</accession>
<dbReference type="Pfam" id="PF01425">
    <property type="entry name" value="Amidase"/>
    <property type="match status" value="1"/>
</dbReference>
<dbReference type="InterPro" id="IPR023631">
    <property type="entry name" value="Amidase_dom"/>
</dbReference>
<dbReference type="InterPro" id="IPR000120">
    <property type="entry name" value="Amidase"/>
</dbReference>
<comment type="caution">
    <text evidence="2">The sequence shown here is derived from an EMBL/GenBank/DDBJ whole genome shotgun (WGS) entry which is preliminary data.</text>
</comment>
<dbReference type="InterPro" id="IPR036928">
    <property type="entry name" value="AS_sf"/>
</dbReference>
<dbReference type="EMBL" id="BART01018108">
    <property type="protein sequence ID" value="GAG86003.1"/>
    <property type="molecule type" value="Genomic_DNA"/>
</dbReference>
<protein>
    <recommendedName>
        <fullName evidence="1">Amidase domain-containing protein</fullName>
    </recommendedName>
</protein>
<name>X1BPL9_9ZZZZ</name>
<evidence type="ECO:0000313" key="2">
    <source>
        <dbReference type="EMBL" id="GAG86003.1"/>
    </source>
</evidence>
<dbReference type="SUPFAM" id="SSF75304">
    <property type="entry name" value="Amidase signature (AS) enzymes"/>
    <property type="match status" value="1"/>
</dbReference>
<feature type="domain" description="Amidase" evidence="1">
    <location>
        <begin position="25"/>
        <end position="120"/>
    </location>
</feature>
<sequence length="120" mass="13208">MNELHQLTIHEAHELLKQRKISSVELARSALKRIAEVEDKIHACVTIIEDSALRQAEEADKHISSGDIAPLTGIPTLVKDVICTQGIRTTCGSKMLENFIPPYNATVIEKLKAQKAVILG</sequence>